<keyword evidence="11" id="KW-1185">Reference proteome</keyword>
<dbReference type="InterPro" id="IPR005534">
    <property type="entry name" value="Curli_assmbl/transp-comp_CsgG"/>
</dbReference>
<protein>
    <recommendedName>
        <fullName evidence="3">Curli production assembly/transport component CsgG</fullName>
    </recommendedName>
</protein>
<keyword evidence="6" id="KW-0472">Membrane</keyword>
<keyword evidence="7" id="KW-0564">Palmitate</keyword>
<feature type="signal peptide" evidence="9">
    <location>
        <begin position="1"/>
        <end position="18"/>
    </location>
</feature>
<dbReference type="RefSeq" id="WP_119531687.1">
    <property type="nucleotide sequence ID" value="NZ_JBHSSP010000001.1"/>
</dbReference>
<evidence type="ECO:0000256" key="7">
    <source>
        <dbReference type="ARBA" id="ARBA00023139"/>
    </source>
</evidence>
<comment type="caution">
    <text evidence="10">The sequence shown here is derived from an EMBL/GenBank/DDBJ whole genome shotgun (WGS) entry which is preliminary data.</text>
</comment>
<evidence type="ECO:0000256" key="1">
    <source>
        <dbReference type="ARBA" id="ARBA00003989"/>
    </source>
</evidence>
<evidence type="ECO:0000256" key="5">
    <source>
        <dbReference type="ARBA" id="ARBA00022729"/>
    </source>
</evidence>
<dbReference type="SUPFAM" id="SSF52964">
    <property type="entry name" value="TolB, N-terminal domain"/>
    <property type="match status" value="1"/>
</dbReference>
<organism evidence="10 11">
    <name type="scientific">Psittacicella hinzii</name>
    <dbReference type="NCBI Taxonomy" id="2028575"/>
    <lineage>
        <taxon>Bacteria</taxon>
        <taxon>Pseudomonadati</taxon>
        <taxon>Pseudomonadota</taxon>
        <taxon>Gammaproteobacteria</taxon>
        <taxon>Pasteurellales</taxon>
        <taxon>Psittacicellaceae</taxon>
        <taxon>Psittacicella</taxon>
    </lineage>
</organism>
<evidence type="ECO:0000256" key="8">
    <source>
        <dbReference type="ARBA" id="ARBA00023288"/>
    </source>
</evidence>
<keyword evidence="4" id="KW-1003">Cell membrane</keyword>
<dbReference type="PANTHER" id="PTHR41164:SF1">
    <property type="entry name" value="CURLI PRODUCTION ASSEMBLY_TRANSPORT COMPONENT CSGG"/>
    <property type="match status" value="1"/>
</dbReference>
<keyword evidence="5 9" id="KW-0732">Signal</keyword>
<evidence type="ECO:0000256" key="6">
    <source>
        <dbReference type="ARBA" id="ARBA00023136"/>
    </source>
</evidence>
<evidence type="ECO:0000313" key="10">
    <source>
        <dbReference type="EMBL" id="RIY37132.1"/>
    </source>
</evidence>
<dbReference type="PROSITE" id="PS51257">
    <property type="entry name" value="PROKAR_LIPOPROTEIN"/>
    <property type="match status" value="1"/>
</dbReference>
<name>A0A3A1YG61_9GAMM</name>
<comment type="function">
    <text evidence="1">May be involved in the biogenesis of curli organelles.</text>
</comment>
<evidence type="ECO:0000256" key="4">
    <source>
        <dbReference type="ARBA" id="ARBA00022475"/>
    </source>
</evidence>
<evidence type="ECO:0000256" key="9">
    <source>
        <dbReference type="SAM" id="SignalP"/>
    </source>
</evidence>
<evidence type="ECO:0000256" key="3">
    <source>
        <dbReference type="ARBA" id="ARBA00014028"/>
    </source>
</evidence>
<dbReference type="Pfam" id="PF03783">
    <property type="entry name" value="CsgG"/>
    <property type="match status" value="1"/>
</dbReference>
<dbReference type="Proteomes" id="UP000265916">
    <property type="component" value="Unassembled WGS sequence"/>
</dbReference>
<proteinExistence type="inferred from homology"/>
<gene>
    <name evidence="10" type="ORF">CKF58_05260</name>
</gene>
<evidence type="ECO:0000313" key="11">
    <source>
        <dbReference type="Proteomes" id="UP000265916"/>
    </source>
</evidence>
<feature type="chain" id="PRO_5017443730" description="Curli production assembly/transport component CsgG" evidence="9">
    <location>
        <begin position="19"/>
        <end position="224"/>
    </location>
</feature>
<dbReference type="AlphaFoldDB" id="A0A3A1YG61"/>
<dbReference type="EMBL" id="NRJG01000094">
    <property type="protein sequence ID" value="RIY37132.1"/>
    <property type="molecule type" value="Genomic_DNA"/>
</dbReference>
<evidence type="ECO:0000256" key="2">
    <source>
        <dbReference type="ARBA" id="ARBA00008899"/>
    </source>
</evidence>
<dbReference type="OrthoDB" id="9793163at2"/>
<dbReference type="Gene3D" id="3.40.50.10610">
    <property type="entry name" value="ABC-type transport auxiliary lipoprotein component"/>
    <property type="match status" value="1"/>
</dbReference>
<dbReference type="PANTHER" id="PTHR41164">
    <property type="entry name" value="CURLI PRODUCTION ASSEMBLY/TRANSPORT COMPONENT CSGG"/>
    <property type="match status" value="1"/>
</dbReference>
<dbReference type="GO" id="GO:0030288">
    <property type="term" value="C:outer membrane-bounded periplasmic space"/>
    <property type="evidence" value="ECO:0007669"/>
    <property type="project" value="InterPro"/>
</dbReference>
<sequence>MKKLSLALSLGAAAFLLASCSVTERQAVVPQSEQTVQVKVNPGNVEKLKVAVARFDNRSDYNNGAFAGSNTLPQQGLDTLIQSLASSNYYLVLNRSSLDALKTENGYNKQQAQTLGANYVVVGAITEFGRRDQGDKQLWGFLGKGKQQIAYATVTLNLVDVKTSAIVASSTGTATISIDQRQVLGTGSYSGYDSSQNSRVLTLAVRDAVNNLIPVSPNVLKANN</sequence>
<reference evidence="10 11" key="1">
    <citation type="submission" date="2017-08" db="EMBL/GenBank/DDBJ databases">
        <title>Reclassification of Bisgaard taxon 37 and 44.</title>
        <authorList>
            <person name="Christensen H."/>
        </authorList>
    </citation>
    <scope>NUCLEOTIDE SEQUENCE [LARGE SCALE GENOMIC DNA]</scope>
    <source>
        <strain evidence="10 11">111</strain>
    </source>
</reference>
<keyword evidence="8" id="KW-0449">Lipoprotein</keyword>
<accession>A0A3A1YG61</accession>
<comment type="similarity">
    <text evidence="2">Belongs to the CsgG family.</text>
</comment>